<feature type="chain" id="PRO_5010285675" evidence="5">
    <location>
        <begin position="29"/>
        <end position="1037"/>
    </location>
</feature>
<keyword evidence="4" id="KW-0326">Glycosidase</keyword>
<dbReference type="SUPFAM" id="SSF49452">
    <property type="entry name" value="Starch-binding domain-like"/>
    <property type="match status" value="1"/>
</dbReference>
<dbReference type="InterPro" id="IPR024561">
    <property type="entry name" value="Pullul_strch_C"/>
</dbReference>
<evidence type="ECO:0000259" key="8">
    <source>
        <dbReference type="Pfam" id="PF11852"/>
    </source>
</evidence>
<dbReference type="Gene3D" id="2.60.40.10">
    <property type="entry name" value="Immunoglobulins"/>
    <property type="match status" value="1"/>
</dbReference>
<dbReference type="Pfam" id="PF02922">
    <property type="entry name" value="CBM_48"/>
    <property type="match status" value="1"/>
</dbReference>
<feature type="domain" description="Pullulanase Ins" evidence="10">
    <location>
        <begin position="451"/>
        <end position="518"/>
    </location>
</feature>
<dbReference type="STRING" id="1429083.GCA_001885685_00406"/>
<dbReference type="Gene3D" id="2.60.40.1110">
    <property type="match status" value="1"/>
</dbReference>
<dbReference type="SUPFAM" id="SSF81296">
    <property type="entry name" value="E set domains"/>
    <property type="match status" value="2"/>
</dbReference>
<dbReference type="EMBL" id="FOAS01000012">
    <property type="protein sequence ID" value="SEL42818.1"/>
    <property type="molecule type" value="Genomic_DNA"/>
</dbReference>
<dbReference type="InterPro" id="IPR013780">
    <property type="entry name" value="Glyco_hydro_b"/>
</dbReference>
<feature type="domain" description="Pullulanase carbohydrate-binding module 41" evidence="7">
    <location>
        <begin position="38"/>
        <end position="136"/>
    </location>
</feature>
<comment type="similarity">
    <text evidence="1">Belongs to the glycosyl hydrolase 13 family.</text>
</comment>
<evidence type="ECO:0000313" key="12">
    <source>
        <dbReference type="Proteomes" id="UP000185766"/>
    </source>
</evidence>
<dbReference type="CDD" id="cd02860">
    <property type="entry name" value="E_set_Pullulanase"/>
    <property type="match status" value="1"/>
</dbReference>
<dbReference type="Pfam" id="PF17967">
    <property type="entry name" value="Pullulanase_N2"/>
    <property type="match status" value="1"/>
</dbReference>
<dbReference type="Gene3D" id="2.60.40.1130">
    <property type="entry name" value="Rab geranylgeranyltransferase alpha-subunit, insert domain"/>
    <property type="match status" value="1"/>
</dbReference>
<evidence type="ECO:0000259" key="7">
    <source>
        <dbReference type="Pfam" id="PF03714"/>
    </source>
</evidence>
<dbReference type="InterPro" id="IPR014756">
    <property type="entry name" value="Ig_E-set"/>
</dbReference>
<dbReference type="InterPro" id="IPR011839">
    <property type="entry name" value="Pullul_strch"/>
</dbReference>
<keyword evidence="2 5" id="KW-0732">Signal</keyword>
<dbReference type="GO" id="GO:0051060">
    <property type="term" value="F:pullulanase activity"/>
    <property type="evidence" value="ECO:0007669"/>
    <property type="project" value="InterPro"/>
</dbReference>
<dbReference type="Gene3D" id="2.60.40.1180">
    <property type="entry name" value="Golgi alpha-mannosidase II"/>
    <property type="match status" value="1"/>
</dbReference>
<dbReference type="Proteomes" id="UP000185766">
    <property type="component" value="Unassembled WGS sequence"/>
</dbReference>
<dbReference type="RefSeq" id="WP_074869012.1">
    <property type="nucleotide sequence ID" value="NZ_FOAS01000012.1"/>
</dbReference>
<proteinExistence type="inferred from homology"/>
<dbReference type="InterPro" id="IPR004193">
    <property type="entry name" value="Glyco_hydro_13_N"/>
</dbReference>
<evidence type="ECO:0000256" key="1">
    <source>
        <dbReference type="ARBA" id="ARBA00008061"/>
    </source>
</evidence>
<gene>
    <name evidence="11" type="ORF">SAMN05216214_11218</name>
</gene>
<reference evidence="11 12" key="1">
    <citation type="submission" date="2016-10" db="EMBL/GenBank/DDBJ databases">
        <authorList>
            <person name="de Groot N.N."/>
        </authorList>
    </citation>
    <scope>NUCLEOTIDE SEQUENCE [LARGE SCALE GENOMIC DNA]</scope>
    <source>
        <strain evidence="11 12">JCM 19513</strain>
    </source>
</reference>
<dbReference type="AlphaFoldDB" id="A0A1H7Q530"/>
<dbReference type="InterPro" id="IPR040671">
    <property type="entry name" value="Pullulanase_N2"/>
</dbReference>
<feature type="signal peptide" evidence="5">
    <location>
        <begin position="1"/>
        <end position="28"/>
    </location>
</feature>
<feature type="domain" description="Glycoside hydrolase family 13 N-terminal" evidence="6">
    <location>
        <begin position="269"/>
        <end position="354"/>
    </location>
</feature>
<evidence type="ECO:0000256" key="4">
    <source>
        <dbReference type="ARBA" id="ARBA00023295"/>
    </source>
</evidence>
<dbReference type="InterPro" id="IPR013784">
    <property type="entry name" value="Carb-bd-like_fold"/>
</dbReference>
<dbReference type="InterPro" id="IPR041111">
    <property type="entry name" value="Pullulanase_Ins"/>
</dbReference>
<dbReference type="Pfam" id="PF18494">
    <property type="entry name" value="Pullulanase_Ins"/>
    <property type="match status" value="1"/>
</dbReference>
<dbReference type="SUPFAM" id="SSF51011">
    <property type="entry name" value="Glycosyl hydrolase domain"/>
    <property type="match status" value="1"/>
</dbReference>
<name>A0A1H7Q530_9GAMM</name>
<evidence type="ECO:0000259" key="10">
    <source>
        <dbReference type="Pfam" id="PF18494"/>
    </source>
</evidence>
<dbReference type="Pfam" id="PF11852">
    <property type="entry name" value="Pullul_strch_C"/>
    <property type="match status" value="1"/>
</dbReference>
<dbReference type="CDD" id="cd10315">
    <property type="entry name" value="CBM41_pullulanase"/>
    <property type="match status" value="1"/>
</dbReference>
<evidence type="ECO:0000259" key="9">
    <source>
        <dbReference type="Pfam" id="PF17967"/>
    </source>
</evidence>
<dbReference type="InterPro" id="IPR005323">
    <property type="entry name" value="CBM41_pullulanase"/>
</dbReference>
<dbReference type="GO" id="GO:0030246">
    <property type="term" value="F:carbohydrate binding"/>
    <property type="evidence" value="ECO:0007669"/>
    <property type="project" value="InterPro"/>
</dbReference>
<keyword evidence="3" id="KW-0378">Hydrolase</keyword>
<organism evidence="11 12">
    <name type="scientific">Atopomonas hussainii</name>
    <dbReference type="NCBI Taxonomy" id="1429083"/>
    <lineage>
        <taxon>Bacteria</taxon>
        <taxon>Pseudomonadati</taxon>
        <taxon>Pseudomonadota</taxon>
        <taxon>Gammaproteobacteria</taxon>
        <taxon>Pseudomonadales</taxon>
        <taxon>Pseudomonadaceae</taxon>
        <taxon>Atopomonas</taxon>
    </lineage>
</organism>
<dbReference type="Pfam" id="PF03714">
    <property type="entry name" value="PUD"/>
    <property type="match status" value="1"/>
</dbReference>
<evidence type="ECO:0000259" key="6">
    <source>
        <dbReference type="Pfam" id="PF02922"/>
    </source>
</evidence>
<dbReference type="NCBIfam" id="TIGR02103">
    <property type="entry name" value="pullul_strch"/>
    <property type="match status" value="1"/>
</dbReference>
<protein>
    <submittedName>
        <fullName evidence="11">Alpha-1,6-glucosidases, pullulanase-type</fullName>
    </submittedName>
</protein>
<dbReference type="PANTHER" id="PTHR43002">
    <property type="entry name" value="GLYCOGEN DEBRANCHING ENZYME"/>
    <property type="match status" value="1"/>
</dbReference>
<dbReference type="GO" id="GO:0005975">
    <property type="term" value="P:carbohydrate metabolic process"/>
    <property type="evidence" value="ECO:0007669"/>
    <property type="project" value="InterPro"/>
</dbReference>
<feature type="domain" description="Alpha-1,6-glucosidases pullulanase-type C-terminal" evidence="8">
    <location>
        <begin position="872"/>
        <end position="1031"/>
    </location>
</feature>
<dbReference type="Gene3D" id="3.20.20.80">
    <property type="entry name" value="Glycosidases"/>
    <property type="match status" value="1"/>
</dbReference>
<dbReference type="InterPro" id="IPR017853">
    <property type="entry name" value="GH"/>
</dbReference>
<dbReference type="CDD" id="cd11341">
    <property type="entry name" value="AmyAc_Pullulanase_LD-like"/>
    <property type="match status" value="1"/>
</dbReference>
<evidence type="ECO:0000256" key="5">
    <source>
        <dbReference type="SAM" id="SignalP"/>
    </source>
</evidence>
<sequence>MTPLTQPHRLCKWLALAAVGLTSLSGHAALIEPGPDEAILYYQRDDNQYDGWGLHLWNTGSCSGSAVATDWSQPHPASGVDAEHGAYYRIPLLSDASCLNLIMHKGNDKDLGGNDLQWRFSSLGKRVFSVSGSSTLSPEPIGPAPLTIDGARGHWLDARTLVVYGPHNAEQLELRYASDASINVDGQARSISGGERLSLTPSSLSERLAKRFPHLVGHSVYRVAGKPAAIRAALKSQLLVVGYQQDAIEFVSQVQTPGVLDHLYRYRGKLGSQVGHHGVVFRLWAPTAQNVRLHLFDANKQPLADSPVTLREYHGVWRYVGPRRLDRAFYQYEVSAYHPSSGQIETTLVTDPYALSLAQNSRYVQVVDLDDSDLKPSGWDNVKRLAQKTPEASVIYETHIRDFSASDASVAAEQRGKYLAFTQTQSHGMRHLQTLAEAGLTHIQLLPAFDIATVDENPAQQVNLDDSFSKLCELSPQAAEDWASYCNSGTIRQALERFDPAGPEAQALHSVLRNVDGFNWGYDPYHYTVPEGSYASDADGVTRIREFRQMVMALNQQGLSTVMDVVYNHTHASGLGEQSVLDKIVPGYYHRRHPLTGAVERSTCCDNTASEHAMMEKLMIDSLKVWARDYKVRGFRFDLMGHHMRRNLKRALRAVQQVDRDTYFYGEGWNFGEVANDARGINATQLNMAGTGIGTFNDRQRDAVRGGGPFDGGDSLRRNQGFANGLFVIPNEHNSASEAEKAQLLRTLDWLRIGIAGGLRDYPLVTADGSVKTGRQIDYNGQPAGYTQDPQETINYVSKHDNQTLWDINQYKLASSLTLPERVRLQVLGLAVPLLSQGIPFIHMGSDLLRSKSMERDSYDSGDWYNAVDFSYQQSNWNKGLPRADKDGDNWPLIRQIIADPQAAPDSVAIEAARQQFLTLLRIRHSSPLFSLANAREVQRRLAFHNTGPEQIPGVVAFSLDDSRGAGRNLDRRYEGLMVILNASNAPVAIPGALPGFRLHPLQTNSDAITQSANVSNGVFNVPPLTAAVFVLPEQRR</sequence>
<evidence type="ECO:0000256" key="2">
    <source>
        <dbReference type="ARBA" id="ARBA00022729"/>
    </source>
</evidence>
<accession>A0A1H7Q530</accession>
<evidence type="ECO:0000313" key="11">
    <source>
        <dbReference type="EMBL" id="SEL42818.1"/>
    </source>
</evidence>
<dbReference type="SUPFAM" id="SSF51445">
    <property type="entry name" value="(Trans)glycosidases"/>
    <property type="match status" value="1"/>
</dbReference>
<feature type="domain" description="Pullulanase N2" evidence="9">
    <location>
        <begin position="151"/>
        <end position="261"/>
    </location>
</feature>
<evidence type="ECO:0000256" key="3">
    <source>
        <dbReference type="ARBA" id="ARBA00022801"/>
    </source>
</evidence>
<keyword evidence="12" id="KW-1185">Reference proteome</keyword>
<dbReference type="InterPro" id="IPR013783">
    <property type="entry name" value="Ig-like_fold"/>
</dbReference>